<gene>
    <name evidence="4" type="ORF">D5F11_001345</name>
</gene>
<dbReference type="Proteomes" id="UP000287296">
    <property type="component" value="Unassembled WGS sequence"/>
</dbReference>
<dbReference type="InterPro" id="IPR040680">
    <property type="entry name" value="DUF5643"/>
</dbReference>
<accession>A0A429XDN5</accession>
<organism evidence="4 5">
    <name type="scientific">Siminovitchia terrae</name>
    <name type="common">Bacillus terrae</name>
    <dbReference type="NCBI Taxonomy" id="1914933"/>
    <lineage>
        <taxon>Bacteria</taxon>
        <taxon>Bacillati</taxon>
        <taxon>Bacillota</taxon>
        <taxon>Bacilli</taxon>
        <taxon>Bacillales</taxon>
        <taxon>Bacillaceae</taxon>
        <taxon>Siminovitchia</taxon>
    </lineage>
</organism>
<dbReference type="Gene3D" id="2.60.40.1630">
    <property type="entry name" value="bacillus anthracis domain"/>
    <property type="match status" value="1"/>
</dbReference>
<keyword evidence="1" id="KW-0812">Transmembrane</keyword>
<keyword evidence="1" id="KW-1133">Transmembrane helix</keyword>
<dbReference type="OrthoDB" id="2473268at2"/>
<comment type="caution">
    <text evidence="4">The sequence shown here is derived from an EMBL/GenBank/DDBJ whole genome shotgun (WGS) entry which is preliminary data.</text>
</comment>
<dbReference type="RefSeq" id="WP_120118678.1">
    <property type="nucleotide sequence ID" value="NZ_QYTW02000001.1"/>
</dbReference>
<feature type="domain" description="DUF4179" evidence="2">
    <location>
        <begin position="81"/>
        <end position="167"/>
    </location>
</feature>
<reference evidence="4 5" key="1">
    <citation type="submission" date="2018-12" db="EMBL/GenBank/DDBJ databases">
        <authorList>
            <person name="Sun L."/>
            <person name="Chen Z."/>
        </authorList>
    </citation>
    <scope>NUCLEOTIDE SEQUENCE [LARGE SCALE GENOMIC DNA]</scope>
    <source>
        <strain evidence="4 5">LMG 29736</strain>
    </source>
</reference>
<sequence>MKCPTVDELSLYVDDLVTGHESVNIDDHLEGCIECKRVVKALMEEHQFIKETLQTPTLPDDFDSLVLEQIRPYEKKSFLRKRAYWKPIALLAAGLVLAVGLTVTVNPTLAQWIGGLFATERVDEGLRMATEAGFSERVDREVTDKGITFKIEDVVADSSRVALSYEILNKNGKSQNIDLSLLDKGNEVGATDSLGNPLELTDMALTNATDYGLIEFSLSEHQELDSIIVNFNLTRLNGKQGSWKLDVPVDLKESLKATKTVPFQNVKTNQHGVMIDMQKVRFTPSSFELLYETDFTKEEKIKLEKNIGKLEKQYGKEIANDMQNSYGNDIKYHIENEEMKTVYNKVTFPNGPDNELGLLQASGQFLGDIGHVAWNDSFIPIENDHELTFVLDGIYKTEPSDFSITMKPKELKKKPVSFEYEGNFMTIKKVKLKKAEFQIEIEGYREVTGSDLADWVLVDDKGKAYPTFQSGGISNDINDLGTTTLFSYGVNEIPKELTLHLISATRYYEVKDKWKVPLY</sequence>
<feature type="domain" description="DUF5643" evidence="3">
    <location>
        <begin position="417"/>
        <end position="504"/>
    </location>
</feature>
<evidence type="ECO:0000313" key="5">
    <source>
        <dbReference type="Proteomes" id="UP000287296"/>
    </source>
</evidence>
<evidence type="ECO:0000256" key="1">
    <source>
        <dbReference type="SAM" id="Phobius"/>
    </source>
</evidence>
<dbReference type="InterPro" id="IPR025436">
    <property type="entry name" value="DUF4179"/>
</dbReference>
<evidence type="ECO:0000259" key="2">
    <source>
        <dbReference type="Pfam" id="PF13786"/>
    </source>
</evidence>
<evidence type="ECO:0000259" key="3">
    <source>
        <dbReference type="Pfam" id="PF18705"/>
    </source>
</evidence>
<evidence type="ECO:0000313" key="4">
    <source>
        <dbReference type="EMBL" id="RST61550.1"/>
    </source>
</evidence>
<name>A0A429XDN5_SIMTE</name>
<dbReference type="Pfam" id="PF13786">
    <property type="entry name" value="DUF4179"/>
    <property type="match status" value="1"/>
</dbReference>
<feature type="transmembrane region" description="Helical" evidence="1">
    <location>
        <begin position="83"/>
        <end position="103"/>
    </location>
</feature>
<protein>
    <submittedName>
        <fullName evidence="4">DUF4179 domain-containing protein</fullName>
    </submittedName>
</protein>
<keyword evidence="1" id="KW-0472">Membrane</keyword>
<dbReference type="Pfam" id="PF18705">
    <property type="entry name" value="DUF5643"/>
    <property type="match status" value="1"/>
</dbReference>
<dbReference type="AlphaFoldDB" id="A0A429XDN5"/>
<proteinExistence type="predicted"/>
<dbReference type="EMBL" id="QYTW02000001">
    <property type="protein sequence ID" value="RST61550.1"/>
    <property type="molecule type" value="Genomic_DNA"/>
</dbReference>